<gene>
    <name evidence="2" type="ORF">C3B59_09595</name>
</gene>
<dbReference type="OrthoDB" id="5524782at2"/>
<comment type="caution">
    <text evidence="2">The sequence shown here is derived from an EMBL/GenBank/DDBJ whole genome shotgun (WGS) entry which is preliminary data.</text>
</comment>
<dbReference type="InterPro" id="IPR009061">
    <property type="entry name" value="DNA-bd_dom_put_sf"/>
</dbReference>
<dbReference type="Gene3D" id="1.10.10.10">
    <property type="entry name" value="Winged helix-like DNA-binding domain superfamily/Winged helix DNA-binding domain"/>
    <property type="match status" value="1"/>
</dbReference>
<organism evidence="2 3">
    <name type="scientific">Cryobacterium zongtaii</name>
    <dbReference type="NCBI Taxonomy" id="1259217"/>
    <lineage>
        <taxon>Bacteria</taxon>
        <taxon>Bacillati</taxon>
        <taxon>Actinomycetota</taxon>
        <taxon>Actinomycetes</taxon>
        <taxon>Micrococcales</taxon>
        <taxon>Microbacteriaceae</taxon>
        <taxon>Cryobacterium</taxon>
    </lineage>
</organism>
<proteinExistence type="predicted"/>
<name>A0A2S3ZDX3_9MICO</name>
<sequence length="80" mass="8967">MNQHGAFDVTALDDMFADLPKTLSPEQAAELFGVTVITIRNLITKDGDDPLPAIKIGKVWVILRDDFKAWLLRRSNNITD</sequence>
<dbReference type="SUPFAM" id="SSF46955">
    <property type="entry name" value="Putative DNA-binding domain"/>
    <property type="match status" value="1"/>
</dbReference>
<evidence type="ECO:0000313" key="2">
    <source>
        <dbReference type="EMBL" id="POH64686.1"/>
    </source>
</evidence>
<feature type="domain" description="Helix-turn-helix" evidence="1">
    <location>
        <begin position="23"/>
        <end position="74"/>
    </location>
</feature>
<evidence type="ECO:0000259" key="1">
    <source>
        <dbReference type="Pfam" id="PF12728"/>
    </source>
</evidence>
<accession>A0A2S3ZDX3</accession>
<dbReference type="InterPro" id="IPR036388">
    <property type="entry name" value="WH-like_DNA-bd_sf"/>
</dbReference>
<dbReference type="AlphaFoldDB" id="A0A2S3ZDX3"/>
<dbReference type="Proteomes" id="UP000237104">
    <property type="component" value="Unassembled WGS sequence"/>
</dbReference>
<protein>
    <recommendedName>
        <fullName evidence="1">Helix-turn-helix domain-containing protein</fullName>
    </recommendedName>
</protein>
<dbReference type="Pfam" id="PF12728">
    <property type="entry name" value="HTH_17"/>
    <property type="match status" value="1"/>
</dbReference>
<reference evidence="2 3" key="1">
    <citation type="submission" date="2018-01" db="EMBL/GenBank/DDBJ databases">
        <title>Cryobacterium sp. nov., from glaciers in China.</title>
        <authorList>
            <person name="Liu Q."/>
            <person name="Xin Y.-H."/>
        </authorList>
    </citation>
    <scope>NUCLEOTIDE SEQUENCE [LARGE SCALE GENOMIC DNA]</scope>
    <source>
        <strain evidence="2 3">TMB1-8</strain>
    </source>
</reference>
<dbReference type="RefSeq" id="WP_103431148.1">
    <property type="nucleotide sequence ID" value="NZ_PPXF01000045.1"/>
</dbReference>
<dbReference type="InterPro" id="IPR041657">
    <property type="entry name" value="HTH_17"/>
</dbReference>
<evidence type="ECO:0000313" key="3">
    <source>
        <dbReference type="Proteomes" id="UP000237104"/>
    </source>
</evidence>
<dbReference type="EMBL" id="PPXF01000045">
    <property type="protein sequence ID" value="POH64686.1"/>
    <property type="molecule type" value="Genomic_DNA"/>
</dbReference>